<dbReference type="STRING" id="685588.A0A067T4H8"/>
<dbReference type="SUPFAM" id="SSF52047">
    <property type="entry name" value="RNI-like"/>
    <property type="match status" value="1"/>
</dbReference>
<sequence>MNSDSMDSSSSSVGAGESSESDQDLLRNTWRNNQIKIHSSASTNTSTLSAQSQVLGNLDLLQSIFVFFHSGVETVARIPMPDSKHLLLASLTCKTFFEPAMNVLWRAMDSCVPLLRLIPALTKEEKVYTMDGIIHEADLQRLSLYGRRTRRLDLLDRTHPVSPYIYTCLLQLSHSHLFPALRQLIIPDLADIADEDYPGLFLIPSSILIELSISSIEIHTGSIAASFLQNVYMKSPTLQKLVLTGYLTGSADLLNYVNRFVNLETLKIDCWYTELPGDTLEHFSKLPCLKTLRIGFDDDSSFVPPSSKPSFETLHDLDISASASQILVILRHMVLQCLKGIQVHITSLGNGASQASLGECVQQISIATTATQSLKTVWITSADASVVIPASELRWLVQAQTTHIDISVDLISCEMIGLLSPNSGLQTIEKLVLRSGRGNGKVLGIRTINLVGWLQSLGLFPNLKYLAVAITLRMNAPSLKAMRERLQVPTTCHELQELAFLPFNDSRKMLTVAGSATVENAFVLARYINHFCPHLRKLDFSKVIEIDSDWRKGVEVMVKGLQEKGETKHTCQDKK</sequence>
<feature type="non-terminal residue" evidence="2">
    <location>
        <position position="1"/>
    </location>
</feature>
<evidence type="ECO:0000313" key="2">
    <source>
        <dbReference type="EMBL" id="KDR77257.1"/>
    </source>
</evidence>
<dbReference type="EMBL" id="KL142377">
    <property type="protein sequence ID" value="KDR77257.1"/>
    <property type="molecule type" value="Genomic_DNA"/>
</dbReference>
<dbReference type="OrthoDB" id="3543113at2759"/>
<evidence type="ECO:0000313" key="3">
    <source>
        <dbReference type="Proteomes" id="UP000027222"/>
    </source>
</evidence>
<dbReference type="AlphaFoldDB" id="A0A067T4H8"/>
<feature type="compositionally biased region" description="Low complexity" evidence="1">
    <location>
        <begin position="1"/>
        <end position="18"/>
    </location>
</feature>
<protein>
    <recommendedName>
        <fullName evidence="4">F-box domain-containing protein</fullName>
    </recommendedName>
</protein>
<dbReference type="Proteomes" id="UP000027222">
    <property type="component" value="Unassembled WGS sequence"/>
</dbReference>
<dbReference type="InterPro" id="IPR032675">
    <property type="entry name" value="LRR_dom_sf"/>
</dbReference>
<proteinExistence type="predicted"/>
<organism evidence="2 3">
    <name type="scientific">Galerina marginata (strain CBS 339.88)</name>
    <dbReference type="NCBI Taxonomy" id="685588"/>
    <lineage>
        <taxon>Eukaryota</taxon>
        <taxon>Fungi</taxon>
        <taxon>Dikarya</taxon>
        <taxon>Basidiomycota</taxon>
        <taxon>Agaricomycotina</taxon>
        <taxon>Agaricomycetes</taxon>
        <taxon>Agaricomycetidae</taxon>
        <taxon>Agaricales</taxon>
        <taxon>Agaricineae</taxon>
        <taxon>Strophariaceae</taxon>
        <taxon>Galerina</taxon>
    </lineage>
</organism>
<accession>A0A067T4H8</accession>
<gene>
    <name evidence="2" type="ORF">GALMADRAFT_267409</name>
</gene>
<evidence type="ECO:0008006" key="4">
    <source>
        <dbReference type="Google" id="ProtNLM"/>
    </source>
</evidence>
<reference evidence="3" key="1">
    <citation type="journal article" date="2014" name="Proc. Natl. Acad. Sci. U.S.A.">
        <title>Extensive sampling of basidiomycete genomes demonstrates inadequacy of the white-rot/brown-rot paradigm for wood decay fungi.</title>
        <authorList>
            <person name="Riley R."/>
            <person name="Salamov A.A."/>
            <person name="Brown D.W."/>
            <person name="Nagy L.G."/>
            <person name="Floudas D."/>
            <person name="Held B.W."/>
            <person name="Levasseur A."/>
            <person name="Lombard V."/>
            <person name="Morin E."/>
            <person name="Otillar R."/>
            <person name="Lindquist E.A."/>
            <person name="Sun H."/>
            <person name="LaButti K.M."/>
            <person name="Schmutz J."/>
            <person name="Jabbour D."/>
            <person name="Luo H."/>
            <person name="Baker S.E."/>
            <person name="Pisabarro A.G."/>
            <person name="Walton J.D."/>
            <person name="Blanchette R.A."/>
            <person name="Henrissat B."/>
            <person name="Martin F."/>
            <person name="Cullen D."/>
            <person name="Hibbett D.S."/>
            <person name="Grigoriev I.V."/>
        </authorList>
    </citation>
    <scope>NUCLEOTIDE SEQUENCE [LARGE SCALE GENOMIC DNA]</scope>
    <source>
        <strain evidence="3">CBS 339.88</strain>
    </source>
</reference>
<dbReference type="Gene3D" id="3.80.10.10">
    <property type="entry name" value="Ribonuclease Inhibitor"/>
    <property type="match status" value="1"/>
</dbReference>
<evidence type="ECO:0000256" key="1">
    <source>
        <dbReference type="SAM" id="MobiDB-lite"/>
    </source>
</evidence>
<dbReference type="HOGENOM" id="CLU_021164_3_1_1"/>
<name>A0A067T4H8_GALM3</name>
<feature type="region of interest" description="Disordered" evidence="1">
    <location>
        <begin position="1"/>
        <end position="23"/>
    </location>
</feature>
<keyword evidence="3" id="KW-1185">Reference proteome</keyword>